<keyword evidence="8" id="KW-1185">Reference proteome</keyword>
<dbReference type="CDD" id="cd09008">
    <property type="entry name" value="MTAN"/>
    <property type="match status" value="1"/>
</dbReference>
<evidence type="ECO:0000313" key="7">
    <source>
        <dbReference type="EMBL" id="NBI05603.1"/>
    </source>
</evidence>
<keyword evidence="5" id="KW-0486">Methionine biosynthesis</keyword>
<dbReference type="GO" id="GO:0009164">
    <property type="term" value="P:nucleoside catabolic process"/>
    <property type="evidence" value="ECO:0007669"/>
    <property type="project" value="InterPro"/>
</dbReference>
<dbReference type="GO" id="GO:0008782">
    <property type="term" value="F:adenosylhomocysteine nucleosidase activity"/>
    <property type="evidence" value="ECO:0007669"/>
    <property type="project" value="UniProtKB-EC"/>
</dbReference>
<organism evidence="7 8">
    <name type="scientific">Senegalia massiliensis</name>
    <dbReference type="NCBI Taxonomy" id="1720316"/>
    <lineage>
        <taxon>Bacteria</taxon>
        <taxon>Bacillati</taxon>
        <taxon>Bacillota</taxon>
        <taxon>Clostridia</taxon>
        <taxon>Eubacteriales</taxon>
        <taxon>Clostridiaceae</taxon>
        <taxon>Senegalia</taxon>
    </lineage>
</organism>
<accession>A0A845QYZ8</accession>
<dbReference type="Proteomes" id="UP000467132">
    <property type="component" value="Unassembled WGS sequence"/>
</dbReference>
<evidence type="ECO:0000313" key="8">
    <source>
        <dbReference type="Proteomes" id="UP000467132"/>
    </source>
</evidence>
<gene>
    <name evidence="7" type="ORF">D3Z33_01890</name>
</gene>
<dbReference type="InterPro" id="IPR000845">
    <property type="entry name" value="Nucleoside_phosphorylase_d"/>
</dbReference>
<dbReference type="AlphaFoldDB" id="A0A845QYZ8"/>
<dbReference type="GO" id="GO:0008930">
    <property type="term" value="F:methylthioadenosine nucleosidase activity"/>
    <property type="evidence" value="ECO:0007669"/>
    <property type="project" value="InterPro"/>
</dbReference>
<dbReference type="Gene3D" id="3.40.50.1580">
    <property type="entry name" value="Nucleoside phosphorylase domain"/>
    <property type="match status" value="1"/>
</dbReference>
<keyword evidence="3" id="KW-0028">Amino-acid biosynthesis</keyword>
<dbReference type="InterPro" id="IPR010049">
    <property type="entry name" value="MTA_SAH_Nsdase"/>
</dbReference>
<dbReference type="UniPathway" id="UPA00904">
    <property type="reaction ID" value="UER00871"/>
</dbReference>
<keyword evidence="7" id="KW-0326">Glycosidase</keyword>
<dbReference type="EC" id="3.2.2.9" evidence="2"/>
<comment type="pathway">
    <text evidence="1">Amino-acid biosynthesis; L-methionine biosynthesis via salvage pathway; S-methyl-5-thio-alpha-D-ribose 1-phosphate from S-methyl-5'-thioadenosine (hydrolase route): step 1/2.</text>
</comment>
<dbReference type="InterPro" id="IPR035994">
    <property type="entry name" value="Nucleoside_phosphorylase_sf"/>
</dbReference>
<dbReference type="PANTHER" id="PTHR46832">
    <property type="entry name" value="5'-METHYLTHIOADENOSINE/S-ADENOSYLHOMOCYSTEINE NUCLEOSIDASE"/>
    <property type="match status" value="1"/>
</dbReference>
<evidence type="ECO:0000256" key="3">
    <source>
        <dbReference type="ARBA" id="ARBA00022605"/>
    </source>
</evidence>
<dbReference type="Pfam" id="PF01048">
    <property type="entry name" value="PNP_UDP_1"/>
    <property type="match status" value="1"/>
</dbReference>
<dbReference type="SUPFAM" id="SSF53167">
    <property type="entry name" value="Purine and uridine phosphorylases"/>
    <property type="match status" value="1"/>
</dbReference>
<evidence type="ECO:0000256" key="4">
    <source>
        <dbReference type="ARBA" id="ARBA00022801"/>
    </source>
</evidence>
<feature type="domain" description="Nucleoside phosphorylase" evidence="6">
    <location>
        <begin position="2"/>
        <end position="225"/>
    </location>
</feature>
<evidence type="ECO:0000259" key="6">
    <source>
        <dbReference type="Pfam" id="PF01048"/>
    </source>
</evidence>
<proteinExistence type="predicted"/>
<dbReference type="NCBIfam" id="NF004079">
    <property type="entry name" value="PRK05584.1"/>
    <property type="match status" value="1"/>
</dbReference>
<dbReference type="GO" id="GO:0019284">
    <property type="term" value="P:L-methionine salvage from S-adenosylmethionine"/>
    <property type="evidence" value="ECO:0007669"/>
    <property type="project" value="TreeGrafter"/>
</dbReference>
<dbReference type="EMBL" id="QXXA01000003">
    <property type="protein sequence ID" value="NBI05603.1"/>
    <property type="molecule type" value="Genomic_DNA"/>
</dbReference>
<sequence>MKIGIIGPTENEIMPFVKSISDVKIVSTAMLKFYNGVYKNINVVALYCGVCKVNAAIATQILIDKFSVSHIIVVGVAGGIDKTLKIGDTVIATEIAYHDVDDGILTEYHPWMESIYFKSEAILIHYCKKALKQNKFEQTVSFGKIVTGESFIIQNGREEIILKYNPLCVDMETASIAHVCYVNEIPFLAIRSITDTEEECGIEAFEENCVDVSLNSIKILKALLEQLSYTF</sequence>
<dbReference type="RefSeq" id="WP_160196107.1">
    <property type="nucleotide sequence ID" value="NZ_QXXA01000003.1"/>
</dbReference>
<dbReference type="NCBIfam" id="TIGR01704">
    <property type="entry name" value="MTA_SAH-Nsdase"/>
    <property type="match status" value="1"/>
</dbReference>
<dbReference type="OrthoDB" id="9792278at2"/>
<name>A0A845QYZ8_9CLOT</name>
<protein>
    <recommendedName>
        <fullName evidence="2">adenosylhomocysteine nucleosidase</fullName>
        <ecNumber evidence="2">3.2.2.9</ecNumber>
    </recommendedName>
</protein>
<dbReference type="GO" id="GO:0005829">
    <property type="term" value="C:cytosol"/>
    <property type="evidence" value="ECO:0007669"/>
    <property type="project" value="TreeGrafter"/>
</dbReference>
<dbReference type="GO" id="GO:0019509">
    <property type="term" value="P:L-methionine salvage from methylthioadenosine"/>
    <property type="evidence" value="ECO:0007669"/>
    <property type="project" value="UniProtKB-UniPathway"/>
</dbReference>
<evidence type="ECO:0000256" key="1">
    <source>
        <dbReference type="ARBA" id="ARBA00004945"/>
    </source>
</evidence>
<comment type="caution">
    <text evidence="7">The sequence shown here is derived from an EMBL/GenBank/DDBJ whole genome shotgun (WGS) entry which is preliminary data.</text>
</comment>
<reference evidence="7 8" key="1">
    <citation type="submission" date="2018-08" db="EMBL/GenBank/DDBJ databases">
        <title>Murine metabolic-syndrome-specific gut microbial biobank.</title>
        <authorList>
            <person name="Liu C."/>
        </authorList>
    </citation>
    <scope>NUCLEOTIDE SEQUENCE [LARGE SCALE GENOMIC DNA]</scope>
    <source>
        <strain evidence="7 8">583</strain>
    </source>
</reference>
<keyword evidence="4 7" id="KW-0378">Hydrolase</keyword>
<dbReference type="PANTHER" id="PTHR46832:SF1">
    <property type="entry name" value="5'-METHYLTHIOADENOSINE_S-ADENOSYLHOMOCYSTEINE NUCLEOSIDASE"/>
    <property type="match status" value="1"/>
</dbReference>
<evidence type="ECO:0000256" key="5">
    <source>
        <dbReference type="ARBA" id="ARBA00023167"/>
    </source>
</evidence>
<evidence type="ECO:0000256" key="2">
    <source>
        <dbReference type="ARBA" id="ARBA00011974"/>
    </source>
</evidence>